<dbReference type="OrthoDB" id="9876299at2759"/>
<comment type="similarity">
    <text evidence="1">Belongs to the short-chain dehydrogenases/reductases (SDR) family.</text>
</comment>
<keyword evidence="2" id="KW-0521">NADP</keyword>
<name>V2XDN0_MONRO</name>
<gene>
    <name evidence="4" type="ORF">Moror_16452</name>
</gene>
<dbReference type="Pfam" id="PF13561">
    <property type="entry name" value="adh_short_C2"/>
    <property type="match status" value="1"/>
</dbReference>
<dbReference type="HOGENOM" id="CLU_010194_9_0_1"/>
<protein>
    <submittedName>
        <fullName evidence="4">Short-chain dehydrogenase reductase sdr</fullName>
    </submittedName>
</protein>
<reference evidence="4 5" key="1">
    <citation type="journal article" date="2014" name="BMC Genomics">
        <title>Genome and secretome analysis of the hemibiotrophic fungal pathogen, Moniliophthora roreri, which causes frosty pod rot disease of cacao: mechanisms of the biotrophic and necrotrophic phases.</title>
        <authorList>
            <person name="Meinhardt L.W."/>
            <person name="Costa G.G.L."/>
            <person name="Thomazella D.P.T."/>
            <person name="Teixeira P.J.P.L."/>
            <person name="Carazzolle M.F."/>
            <person name="Schuster S.C."/>
            <person name="Carlson J.E."/>
            <person name="Guiltinan M.J."/>
            <person name="Mieczkowski P."/>
            <person name="Farmer A."/>
            <person name="Ramaraj T."/>
            <person name="Crozier J."/>
            <person name="Davis R.E."/>
            <person name="Shao J."/>
            <person name="Melnick R.L."/>
            <person name="Pereira G.A.G."/>
            <person name="Bailey B.A."/>
        </authorList>
    </citation>
    <scope>NUCLEOTIDE SEQUENCE [LARGE SCALE GENOMIC DNA]</scope>
    <source>
        <strain evidence="4 5">MCA 2997</strain>
    </source>
</reference>
<dbReference type="AlphaFoldDB" id="V2XDN0"/>
<dbReference type="PRINTS" id="PR00081">
    <property type="entry name" value="GDHRDH"/>
</dbReference>
<comment type="caution">
    <text evidence="4">The sequence shown here is derived from an EMBL/GenBank/DDBJ whole genome shotgun (WGS) entry which is preliminary data.</text>
</comment>
<dbReference type="PRINTS" id="PR00080">
    <property type="entry name" value="SDRFAMILY"/>
</dbReference>
<sequence length="257" mass="28056">MSDSYTRVILVTGANTGIGLALVKLLAERGHTIYLGARNEAKGKEAQAALKKDHGLDVHFVQLDITDRTSIDKARDLIEQKEGHLDVLVNNAAVPNKEFLEPSKNDSTGYRYTFDTNFFGIIQNTSAFVPLIRKAPIGHRAIVNVTSGLGSNAYAAAESRSFKMSGVEVWGYSVNSYSATKAALNSYTIALAHELIKEKIRVNAICPGLVSTNLNNHVKEGKTPEEGAGYILPWVLLGPEDDNKYCQYVSSGQPMPW</sequence>
<dbReference type="InterPro" id="IPR002347">
    <property type="entry name" value="SDR_fam"/>
</dbReference>
<evidence type="ECO:0000256" key="1">
    <source>
        <dbReference type="ARBA" id="ARBA00006484"/>
    </source>
</evidence>
<dbReference type="EMBL" id="AWSO01000395">
    <property type="protein sequence ID" value="ESK90951.1"/>
    <property type="molecule type" value="Genomic_DNA"/>
</dbReference>
<dbReference type="Proteomes" id="UP000017559">
    <property type="component" value="Unassembled WGS sequence"/>
</dbReference>
<dbReference type="InterPro" id="IPR036291">
    <property type="entry name" value="NAD(P)-bd_dom_sf"/>
</dbReference>
<evidence type="ECO:0000256" key="2">
    <source>
        <dbReference type="ARBA" id="ARBA00022857"/>
    </source>
</evidence>
<evidence type="ECO:0000256" key="3">
    <source>
        <dbReference type="ARBA" id="ARBA00023002"/>
    </source>
</evidence>
<dbReference type="Gene3D" id="3.40.50.720">
    <property type="entry name" value="NAD(P)-binding Rossmann-like Domain"/>
    <property type="match status" value="1"/>
</dbReference>
<evidence type="ECO:0000313" key="5">
    <source>
        <dbReference type="Proteomes" id="UP000017559"/>
    </source>
</evidence>
<proteinExistence type="inferred from homology"/>
<dbReference type="GO" id="GO:0016491">
    <property type="term" value="F:oxidoreductase activity"/>
    <property type="evidence" value="ECO:0007669"/>
    <property type="project" value="UniProtKB-KW"/>
</dbReference>
<dbReference type="PANTHER" id="PTHR43963">
    <property type="entry name" value="CARBONYL REDUCTASE 1-RELATED"/>
    <property type="match status" value="1"/>
</dbReference>
<organism evidence="4 5">
    <name type="scientific">Moniliophthora roreri (strain MCA 2997)</name>
    <name type="common">Cocoa frosty pod rot fungus</name>
    <name type="synonym">Crinipellis roreri</name>
    <dbReference type="NCBI Taxonomy" id="1381753"/>
    <lineage>
        <taxon>Eukaryota</taxon>
        <taxon>Fungi</taxon>
        <taxon>Dikarya</taxon>
        <taxon>Basidiomycota</taxon>
        <taxon>Agaricomycotina</taxon>
        <taxon>Agaricomycetes</taxon>
        <taxon>Agaricomycetidae</taxon>
        <taxon>Agaricales</taxon>
        <taxon>Marasmiineae</taxon>
        <taxon>Marasmiaceae</taxon>
        <taxon>Moniliophthora</taxon>
    </lineage>
</organism>
<keyword evidence="3" id="KW-0560">Oxidoreductase</keyword>
<dbReference type="SUPFAM" id="SSF51735">
    <property type="entry name" value="NAD(P)-binding Rossmann-fold domains"/>
    <property type="match status" value="1"/>
</dbReference>
<accession>V2XDN0</accession>
<evidence type="ECO:0000313" key="4">
    <source>
        <dbReference type="EMBL" id="ESK90951.1"/>
    </source>
</evidence>
<dbReference type="PANTHER" id="PTHR43963:SF6">
    <property type="entry name" value="CHAIN DEHYDROGENASE FAMILY PROTEIN, PUTATIVE (AFU_ORTHOLOGUE AFUA_3G15350)-RELATED"/>
    <property type="match status" value="1"/>
</dbReference>
<dbReference type="KEGG" id="mrr:Moror_16452"/>
<keyword evidence="5" id="KW-1185">Reference proteome</keyword>